<dbReference type="InterPro" id="IPR036388">
    <property type="entry name" value="WH-like_DNA-bd_sf"/>
</dbReference>
<sequence>MIAGRGRQRIKPPRRGLHGGTDIDFEDTWGTIASAFREIHTKNASRLSYEELYRHAYKIVLKKKGDELYKRVSEFEHDWLRNEVRGSIQALFSPSLLANTQSLGGKTTNERRVAGEKFLKGLKQAWGDHQVCMSMLADVLMYMDRVYCQDQRVPSIYTAAMVLFRDDILNSPTSDDDGRVVLGLLNHVILNQIQMERDGEVIDKHLIKSCVYMLESLYDDEMEAEEQRLYTMSFEQAYLDTSRDFYRKEAEDQLRESDAGSYCRKARRRIYEEEERCKSTLLESTAPKIQKVVEDELIKSRIRELVDMDSGVRFMIDNDRLDELNLIFDLNARVDDKKAELTRALQKRIVDMGTDINDAAITASQAPAAAPASEAGDKGKAPVQEKSQNQQTVAAIKWVEDVLQLKDKFDTIWKVSFDEDQPLQTALTRSFADFINSTTFPRSSEYISLFIDENMKKGIKGKTETEVDLVLDKAIILLRYIQDKDLFERYYKKHLCRRLLMNKSISNDVEKHMISKMKIELGNNFTTKLESMFKDMTISEELTAGFKKHVAGLGEKDPKRIELAISVLTSMTWPLETMGSGDEEESKRQQCNFPPAIDRIKRGFEKFYNEKHSGRKLTWLAHMGSADLKATFPKVPQKDGTFKERRHDLNVPTYSMVILLLFNEVPAGTRLTFEEIQAETNIPHNDLVRNLQSLAVAPKTRILVKEPMTKDVKATDRFSFNEGFQGKTIKIKVGLVAAGNKVENDRERRETEKKNDDSRAFCIEAAVVRIMKQRKELSHQQLVIETLNQLVAQFKPEVPMIKKRIESLIEREYLERIEDTKVDSYRYLA</sequence>
<dbReference type="InterPro" id="IPR045093">
    <property type="entry name" value="Cullin"/>
</dbReference>
<dbReference type="FunFam" id="1.20.1310.10:FF:000001">
    <property type="entry name" value="Cullin 3"/>
    <property type="match status" value="1"/>
</dbReference>
<dbReference type="InterPro" id="IPR019559">
    <property type="entry name" value="Cullin_neddylation_domain"/>
</dbReference>
<comment type="caution">
    <text evidence="8">The sequence shown here is derived from an EMBL/GenBank/DDBJ whole genome shotgun (WGS) entry which is preliminary data.</text>
</comment>
<dbReference type="SUPFAM" id="SSF46785">
    <property type="entry name" value="Winged helix' DNA-binding domain"/>
    <property type="match status" value="1"/>
</dbReference>
<evidence type="ECO:0000313" key="8">
    <source>
        <dbReference type="EMBL" id="KAF2730762.1"/>
    </source>
</evidence>
<proteinExistence type="inferred from homology"/>
<evidence type="ECO:0000313" key="9">
    <source>
        <dbReference type="Proteomes" id="UP000799444"/>
    </source>
</evidence>
<dbReference type="SUPFAM" id="SSF74788">
    <property type="entry name" value="Cullin repeat-like"/>
    <property type="match status" value="1"/>
</dbReference>
<feature type="compositionally biased region" description="Low complexity" evidence="6">
    <location>
        <begin position="365"/>
        <end position="374"/>
    </location>
</feature>
<keyword evidence="3" id="KW-0832">Ubl conjugation</keyword>
<accession>A0A9P4QTN8</accession>
<dbReference type="FunFam" id="1.20.1310.10:FF:000036">
    <property type="entry name" value="SCF ubiquitin ligase subunit CulC, putative"/>
    <property type="match status" value="1"/>
</dbReference>
<dbReference type="FunFam" id="1.10.10.10:FF:000014">
    <property type="entry name" value="Cullin 1"/>
    <property type="match status" value="1"/>
</dbReference>
<dbReference type="SMART" id="SM00884">
    <property type="entry name" value="Cullin_Nedd8"/>
    <property type="match status" value="1"/>
</dbReference>
<evidence type="ECO:0000256" key="6">
    <source>
        <dbReference type="SAM" id="MobiDB-lite"/>
    </source>
</evidence>
<dbReference type="InterPro" id="IPR001373">
    <property type="entry name" value="Cullin_N"/>
</dbReference>
<keyword evidence="9" id="KW-1185">Reference proteome</keyword>
<dbReference type="Proteomes" id="UP000799444">
    <property type="component" value="Unassembled WGS sequence"/>
</dbReference>
<dbReference type="InterPro" id="IPR036317">
    <property type="entry name" value="Cullin_homology_sf"/>
</dbReference>
<dbReference type="Gene3D" id="1.10.10.10">
    <property type="entry name" value="Winged helix-like DNA-binding domain superfamily/Winged helix DNA-binding domain"/>
    <property type="match status" value="1"/>
</dbReference>
<dbReference type="Gene3D" id="3.30.230.130">
    <property type="entry name" value="Cullin, Chain C, Domain 2"/>
    <property type="match status" value="1"/>
</dbReference>
<dbReference type="Pfam" id="PF10557">
    <property type="entry name" value="Cullin_Nedd8"/>
    <property type="match status" value="1"/>
</dbReference>
<dbReference type="EMBL" id="ML996210">
    <property type="protein sequence ID" value="KAF2730762.1"/>
    <property type="molecule type" value="Genomic_DNA"/>
</dbReference>
<dbReference type="AlphaFoldDB" id="A0A9P4QTN8"/>
<reference evidence="8" key="1">
    <citation type="journal article" date="2020" name="Stud. Mycol.">
        <title>101 Dothideomycetes genomes: a test case for predicting lifestyles and emergence of pathogens.</title>
        <authorList>
            <person name="Haridas S."/>
            <person name="Albert R."/>
            <person name="Binder M."/>
            <person name="Bloem J."/>
            <person name="Labutti K."/>
            <person name="Salamov A."/>
            <person name="Andreopoulos B."/>
            <person name="Baker S."/>
            <person name="Barry K."/>
            <person name="Bills G."/>
            <person name="Bluhm B."/>
            <person name="Cannon C."/>
            <person name="Castanera R."/>
            <person name="Culley D."/>
            <person name="Daum C."/>
            <person name="Ezra D."/>
            <person name="Gonzalez J."/>
            <person name="Henrissat B."/>
            <person name="Kuo A."/>
            <person name="Liang C."/>
            <person name="Lipzen A."/>
            <person name="Lutzoni F."/>
            <person name="Magnuson J."/>
            <person name="Mondo S."/>
            <person name="Nolan M."/>
            <person name="Ohm R."/>
            <person name="Pangilinan J."/>
            <person name="Park H.-J."/>
            <person name="Ramirez L."/>
            <person name="Alfaro M."/>
            <person name="Sun H."/>
            <person name="Tritt A."/>
            <person name="Yoshinaga Y."/>
            <person name="Zwiers L.-H."/>
            <person name="Turgeon B."/>
            <person name="Goodwin S."/>
            <person name="Spatafora J."/>
            <person name="Crous P."/>
            <person name="Grigoriev I."/>
        </authorList>
    </citation>
    <scope>NUCLEOTIDE SEQUENCE</scope>
    <source>
        <strain evidence="8">CBS 125425</strain>
    </source>
</reference>
<feature type="domain" description="Cullin family profile" evidence="7">
    <location>
        <begin position="442"/>
        <end position="695"/>
    </location>
</feature>
<evidence type="ECO:0000256" key="2">
    <source>
        <dbReference type="ARBA" id="ARBA00022499"/>
    </source>
</evidence>
<evidence type="ECO:0000256" key="5">
    <source>
        <dbReference type="RuleBase" id="RU003829"/>
    </source>
</evidence>
<name>A0A9P4QTN8_9PLEO</name>
<protein>
    <submittedName>
        <fullName evidence="8">Cullin-domain-containing protein</fullName>
    </submittedName>
</protein>
<dbReference type="FunFam" id="3.30.230.130:FF:000011">
    <property type="entry name" value="SCF ubiquitin ligase subunit CulC, putative"/>
    <property type="match status" value="1"/>
</dbReference>
<evidence type="ECO:0000256" key="3">
    <source>
        <dbReference type="ARBA" id="ARBA00022843"/>
    </source>
</evidence>
<organism evidence="8 9">
    <name type="scientific">Polyplosphaeria fusca</name>
    <dbReference type="NCBI Taxonomy" id="682080"/>
    <lineage>
        <taxon>Eukaryota</taxon>
        <taxon>Fungi</taxon>
        <taxon>Dikarya</taxon>
        <taxon>Ascomycota</taxon>
        <taxon>Pezizomycotina</taxon>
        <taxon>Dothideomycetes</taxon>
        <taxon>Pleosporomycetidae</taxon>
        <taxon>Pleosporales</taxon>
        <taxon>Tetraplosphaeriaceae</taxon>
        <taxon>Polyplosphaeria</taxon>
    </lineage>
</organism>
<dbReference type="InterPro" id="IPR036390">
    <property type="entry name" value="WH_DNA-bd_sf"/>
</dbReference>
<dbReference type="FunFam" id="1.20.1310.10:FF:000002">
    <property type="entry name" value="cullin-3 isoform X1"/>
    <property type="match status" value="1"/>
</dbReference>
<dbReference type="InterPro" id="IPR059120">
    <property type="entry name" value="Cullin-like_AB"/>
</dbReference>
<evidence type="ECO:0000256" key="4">
    <source>
        <dbReference type="PROSITE-ProRule" id="PRU00330"/>
    </source>
</evidence>
<dbReference type="GO" id="GO:0006511">
    <property type="term" value="P:ubiquitin-dependent protein catabolic process"/>
    <property type="evidence" value="ECO:0007669"/>
    <property type="project" value="InterPro"/>
</dbReference>
<dbReference type="GO" id="GO:0031625">
    <property type="term" value="F:ubiquitin protein ligase binding"/>
    <property type="evidence" value="ECO:0007669"/>
    <property type="project" value="InterPro"/>
</dbReference>
<gene>
    <name evidence="8" type="ORF">EJ04DRAFT_579620</name>
</gene>
<comment type="similarity">
    <text evidence="1 4 5">Belongs to the cullin family.</text>
</comment>
<dbReference type="OrthoDB" id="27073at2759"/>
<dbReference type="PROSITE" id="PS50069">
    <property type="entry name" value="CULLIN_2"/>
    <property type="match status" value="1"/>
</dbReference>
<dbReference type="FunFam" id="1.20.1310.10:FF:000061">
    <property type="entry name" value="Related to cullulin 3"/>
    <property type="match status" value="1"/>
</dbReference>
<dbReference type="Pfam" id="PF26557">
    <property type="entry name" value="Cullin_AB"/>
    <property type="match status" value="1"/>
</dbReference>
<dbReference type="InterPro" id="IPR016159">
    <property type="entry name" value="Cullin_repeat-like_dom_sf"/>
</dbReference>
<keyword evidence="2" id="KW-1017">Isopeptide bond</keyword>
<evidence type="ECO:0000256" key="1">
    <source>
        <dbReference type="ARBA" id="ARBA00006019"/>
    </source>
</evidence>
<dbReference type="Gene3D" id="1.20.1310.10">
    <property type="entry name" value="Cullin Repeats"/>
    <property type="match status" value="4"/>
</dbReference>
<dbReference type="PANTHER" id="PTHR11932">
    <property type="entry name" value="CULLIN"/>
    <property type="match status" value="1"/>
</dbReference>
<dbReference type="Pfam" id="PF00888">
    <property type="entry name" value="Cullin"/>
    <property type="match status" value="1"/>
</dbReference>
<feature type="region of interest" description="Disordered" evidence="6">
    <location>
        <begin position="365"/>
        <end position="386"/>
    </location>
</feature>
<evidence type="ECO:0000259" key="7">
    <source>
        <dbReference type="PROSITE" id="PS50069"/>
    </source>
</evidence>
<dbReference type="SUPFAM" id="SSF75632">
    <property type="entry name" value="Cullin homology domain"/>
    <property type="match status" value="1"/>
</dbReference>
<dbReference type="SMART" id="SM00182">
    <property type="entry name" value="CULLIN"/>
    <property type="match status" value="1"/>
</dbReference>
<dbReference type="InterPro" id="IPR016158">
    <property type="entry name" value="Cullin_homology"/>
</dbReference>